<accession>A0A7W8ACP2</accession>
<dbReference type="Pfam" id="PF11716">
    <property type="entry name" value="MDMPI_N"/>
    <property type="match status" value="1"/>
</dbReference>
<protein>
    <submittedName>
        <fullName evidence="2">Uncharacterized protein (TIGR03086 family)</fullName>
    </submittedName>
</protein>
<dbReference type="SUPFAM" id="SSF109854">
    <property type="entry name" value="DinB/YfiT-like putative metalloenzymes"/>
    <property type="match status" value="1"/>
</dbReference>
<dbReference type="RefSeq" id="WP_184971085.1">
    <property type="nucleotide sequence ID" value="NZ_JACHIN010000014.1"/>
</dbReference>
<dbReference type="InterPro" id="IPR024344">
    <property type="entry name" value="MDMPI_metal-binding"/>
</dbReference>
<evidence type="ECO:0000259" key="1">
    <source>
        <dbReference type="Pfam" id="PF11716"/>
    </source>
</evidence>
<dbReference type="InterPro" id="IPR034660">
    <property type="entry name" value="DinB/YfiT-like"/>
</dbReference>
<feature type="domain" description="Mycothiol-dependent maleylpyruvate isomerase metal-binding" evidence="1">
    <location>
        <begin position="9"/>
        <end position="125"/>
    </location>
</feature>
<dbReference type="NCBIfam" id="TIGR03086">
    <property type="entry name" value="TIGR03086 family metal-binding protein"/>
    <property type="match status" value="1"/>
</dbReference>
<reference evidence="2 3" key="1">
    <citation type="submission" date="2020-08" db="EMBL/GenBank/DDBJ databases">
        <title>Genomic Encyclopedia of Type Strains, Phase IV (KMG-IV): sequencing the most valuable type-strain genomes for metagenomic binning, comparative biology and taxonomic classification.</title>
        <authorList>
            <person name="Goeker M."/>
        </authorList>
    </citation>
    <scope>NUCLEOTIDE SEQUENCE [LARGE SCALE GENOMIC DNA]</scope>
    <source>
        <strain evidence="2 3">DSM 45385</strain>
    </source>
</reference>
<dbReference type="Gene3D" id="1.20.120.450">
    <property type="entry name" value="dinb family like domain"/>
    <property type="match status" value="1"/>
</dbReference>
<dbReference type="InterPro" id="IPR017517">
    <property type="entry name" value="Maleyloyr_isom"/>
</dbReference>
<evidence type="ECO:0000313" key="3">
    <source>
        <dbReference type="Proteomes" id="UP000568380"/>
    </source>
</evidence>
<sequence>MLIEMDARAVRVSVDLVDQVRAADLARPTPCAGWTLRDLLSHMTAQHYGFAAASRGEEALDVWRPRELGEDPAGAYRAAAGHVLEAFAGAVVSEFPLAELGVTVPAERAIGFHFIDYVVHAWDVARTLGVAVEFEADLLDAALPVAEAVPGGQVRTAPGAPFAPEVAWPGDARLDRIVAMLGRSPVWPD</sequence>
<dbReference type="InterPro" id="IPR017520">
    <property type="entry name" value="CHP03086"/>
</dbReference>
<comment type="caution">
    <text evidence="2">The sequence shown here is derived from an EMBL/GenBank/DDBJ whole genome shotgun (WGS) entry which is preliminary data.</text>
</comment>
<dbReference type="GO" id="GO:0046872">
    <property type="term" value="F:metal ion binding"/>
    <property type="evidence" value="ECO:0007669"/>
    <property type="project" value="InterPro"/>
</dbReference>
<dbReference type="NCBIfam" id="TIGR03083">
    <property type="entry name" value="maleylpyruvate isomerase family mycothiol-dependent enzyme"/>
    <property type="match status" value="1"/>
</dbReference>
<dbReference type="AlphaFoldDB" id="A0A7W8ACP2"/>
<organism evidence="2 3">
    <name type="scientific">Nonomuraea endophytica</name>
    <dbReference type="NCBI Taxonomy" id="714136"/>
    <lineage>
        <taxon>Bacteria</taxon>
        <taxon>Bacillati</taxon>
        <taxon>Actinomycetota</taxon>
        <taxon>Actinomycetes</taxon>
        <taxon>Streptosporangiales</taxon>
        <taxon>Streptosporangiaceae</taxon>
        <taxon>Nonomuraea</taxon>
    </lineage>
</organism>
<gene>
    <name evidence="2" type="ORF">HNR40_008152</name>
</gene>
<proteinExistence type="predicted"/>
<dbReference type="EMBL" id="JACHIN010000014">
    <property type="protein sequence ID" value="MBB5082656.1"/>
    <property type="molecule type" value="Genomic_DNA"/>
</dbReference>
<evidence type="ECO:0000313" key="2">
    <source>
        <dbReference type="EMBL" id="MBB5082656.1"/>
    </source>
</evidence>
<dbReference type="Proteomes" id="UP000568380">
    <property type="component" value="Unassembled WGS sequence"/>
</dbReference>
<name>A0A7W8ACP2_9ACTN</name>
<keyword evidence="3" id="KW-1185">Reference proteome</keyword>